<evidence type="ECO:0000313" key="3">
    <source>
        <dbReference type="Proteomes" id="UP000243217"/>
    </source>
</evidence>
<gene>
    <name evidence="2" type="ORF">THRCLA_07216</name>
</gene>
<feature type="coiled-coil region" evidence="1">
    <location>
        <begin position="311"/>
        <end position="338"/>
    </location>
</feature>
<dbReference type="AlphaFoldDB" id="A0A1V9ZFP6"/>
<keyword evidence="3" id="KW-1185">Reference proteome</keyword>
<accession>A0A1V9ZFP6</accession>
<keyword evidence="1" id="KW-0175">Coiled coil</keyword>
<comment type="caution">
    <text evidence="2">The sequence shown here is derived from an EMBL/GenBank/DDBJ whole genome shotgun (WGS) entry which is preliminary data.</text>
</comment>
<name>A0A1V9ZFP6_9STRA</name>
<dbReference type="OrthoDB" id="78299at2759"/>
<organism evidence="2 3">
    <name type="scientific">Thraustotheca clavata</name>
    <dbReference type="NCBI Taxonomy" id="74557"/>
    <lineage>
        <taxon>Eukaryota</taxon>
        <taxon>Sar</taxon>
        <taxon>Stramenopiles</taxon>
        <taxon>Oomycota</taxon>
        <taxon>Saprolegniomycetes</taxon>
        <taxon>Saprolegniales</taxon>
        <taxon>Achlyaceae</taxon>
        <taxon>Thraustotheca</taxon>
    </lineage>
</organism>
<dbReference type="Proteomes" id="UP000243217">
    <property type="component" value="Unassembled WGS sequence"/>
</dbReference>
<protein>
    <submittedName>
        <fullName evidence="2">Uncharacterized protein</fullName>
    </submittedName>
</protein>
<proteinExistence type="predicted"/>
<evidence type="ECO:0000256" key="1">
    <source>
        <dbReference type="SAM" id="Coils"/>
    </source>
</evidence>
<dbReference type="EMBL" id="JNBS01001957">
    <property type="protein sequence ID" value="OQR96650.1"/>
    <property type="molecule type" value="Genomic_DNA"/>
</dbReference>
<evidence type="ECO:0000313" key="2">
    <source>
        <dbReference type="EMBL" id="OQR96650.1"/>
    </source>
</evidence>
<reference evidence="2 3" key="1">
    <citation type="journal article" date="2014" name="Genome Biol. Evol.">
        <title>The secreted proteins of Achlya hypogyna and Thraustotheca clavata identify the ancestral oomycete secretome and reveal gene acquisitions by horizontal gene transfer.</title>
        <authorList>
            <person name="Misner I."/>
            <person name="Blouin N."/>
            <person name="Leonard G."/>
            <person name="Richards T.A."/>
            <person name="Lane C.E."/>
        </authorList>
    </citation>
    <scope>NUCLEOTIDE SEQUENCE [LARGE SCALE GENOMIC DNA]</scope>
    <source>
        <strain evidence="2 3">ATCC 34112</strain>
    </source>
</reference>
<sequence length="388" mass="44323">MNSPVTRKSTLKRSCTNMTLSPEKRARLIGNFTISVNANLLKSEQYRGRCKYKSGRCPNERTIKFSGEAHTLCEEHRLKHNKNQRKSDAKRRGTKVKAKQIVKMEPFEQVDIKQEDIEVKLEDIDVLDCTDLGMEIELEEMDMTEPENCMVIASRRLVVTKQPASEFYKDEGGRSNYLTAEITLFEFNEKKEIERSPAWSFVTIPLRVSLYYESGKPVDKSDQDIFRFVGDEYDSIVIREKTRAATIHFRLEKVSRRKDGQRFKLKVEVDSEQCMAHLDDLAPVFTTAICVLSKRKYPTASDTSNRLKVAKTSDESEIDGLRAQIRGLQNDVNRLTVLLEAQHEMLLSLTCPVAKMGELDAMLKEEAVSFAENLTKTSSPTSPISLTF</sequence>